<evidence type="ECO:0000256" key="7">
    <source>
        <dbReference type="ARBA" id="ARBA00023136"/>
    </source>
</evidence>
<keyword evidence="3" id="KW-0813">Transport</keyword>
<gene>
    <name evidence="12" type="primary">mrkC</name>
    <name evidence="12" type="ORF">PDTA9734_40390</name>
</gene>
<evidence type="ECO:0000313" key="12">
    <source>
        <dbReference type="EMBL" id="BDD52552.1"/>
    </source>
</evidence>
<dbReference type="InterPro" id="IPR043142">
    <property type="entry name" value="PapC-like_C_sf"/>
</dbReference>
<dbReference type="EMBL" id="AP025334">
    <property type="protein sequence ID" value="BDD52552.1"/>
    <property type="molecule type" value="Genomic_DNA"/>
</dbReference>
<dbReference type="Gene3D" id="2.60.40.3110">
    <property type="match status" value="1"/>
</dbReference>
<dbReference type="Proteomes" id="UP001320460">
    <property type="component" value="Chromosome"/>
</dbReference>
<evidence type="ECO:0000256" key="8">
    <source>
        <dbReference type="ARBA" id="ARBA00023237"/>
    </source>
</evidence>
<evidence type="ECO:0000256" key="2">
    <source>
        <dbReference type="ARBA" id="ARBA00008064"/>
    </source>
</evidence>
<dbReference type="Pfam" id="PF13953">
    <property type="entry name" value="PapC_C"/>
    <property type="match status" value="1"/>
</dbReference>
<evidence type="ECO:0000256" key="4">
    <source>
        <dbReference type="ARBA" id="ARBA00022452"/>
    </source>
</evidence>
<comment type="subcellular location">
    <subcellularLocation>
        <location evidence="1">Cell outer membrane</location>
        <topology evidence="1">Multi-pass membrane protein</topology>
    </subcellularLocation>
</comment>
<dbReference type="PANTHER" id="PTHR30451">
    <property type="entry name" value="OUTER MEMBRANE USHER PROTEIN"/>
    <property type="match status" value="1"/>
</dbReference>
<evidence type="ECO:0000256" key="3">
    <source>
        <dbReference type="ARBA" id="ARBA00022448"/>
    </source>
</evidence>
<comment type="similarity">
    <text evidence="2">Belongs to the fimbrial export usher family.</text>
</comment>
<evidence type="ECO:0000313" key="13">
    <source>
        <dbReference type="Proteomes" id="UP001320460"/>
    </source>
</evidence>
<dbReference type="PANTHER" id="PTHR30451:SF20">
    <property type="entry name" value="FIMBRIAE USHER"/>
    <property type="match status" value="1"/>
</dbReference>
<feature type="domain" description="PapC N-terminal" evidence="11">
    <location>
        <begin position="50"/>
        <end position="197"/>
    </location>
</feature>
<dbReference type="Gene3D" id="3.10.20.410">
    <property type="match status" value="1"/>
</dbReference>
<dbReference type="InterPro" id="IPR025885">
    <property type="entry name" value="PapC_N"/>
</dbReference>
<dbReference type="InterPro" id="IPR042186">
    <property type="entry name" value="FimD_plug_dom"/>
</dbReference>
<dbReference type="InterPro" id="IPR000015">
    <property type="entry name" value="Fimb_usher"/>
</dbReference>
<keyword evidence="8" id="KW-0998">Cell outer membrane</keyword>
<evidence type="ECO:0000259" key="10">
    <source>
        <dbReference type="Pfam" id="PF13953"/>
    </source>
</evidence>
<keyword evidence="4" id="KW-1134">Transmembrane beta strand</keyword>
<proteinExistence type="inferred from homology"/>
<sequence length="875" mass="95324">MKISTVRYHPLLFKARLSPLALMLMIAFPVGIAEAQDDKPRDYARRNVVEFESDLLRLDSGSKVDLSRFSFGSSASPGIYRVSIFINGAEAANEEVEFKADDDRQVYPCLTPRLIELINFNEDNLPSEMRQALATPATCANLEKIIPEAKFEFDSNKQELYIEVPQVYVNRIARGTVNPELWDSGVPALLFGYYANAYDSKYSNGGNNRSVYASLNAGLNIGAWYFRHNGSYSWQDGMGGEYQVSNSYLQRDINAIRGRAVVGEYNTTGQLFSSLPFTGAQIASDERMLPESQRGYAPDIRGEAKTNAKVTVKQLGNIIYETTVTPGAFVINDLYPAGYGGDLEVTIQEADGSTQQYTIAYASVAQLLRPGSQRYSVTAGKLRNAGVSDDPMFYEATYTRGLTNIFTGYAGAQVSEHYQAYQLGLATGSIAGAISVDATHAISQLGNRAGGKKTGQSYRISYSKLFSETNSNVTLAAYRYSTAGYMELLTALQTREVVANGYDPNSIWRSKNRFNVSFNQGLPEKWGSLFVSATLENYWNSDKKGYNKQYQIGYSNNWKRMNYSINVGRSKTNDGRDQTSWYFNVSFPLWESWETQAPYFSLNYNQDNNGGKSEQAMLSGSMGKDGKYNYNLTASHDQGGTSGNISGGMTGSIATVNGGYSTGSGYHSMSLGLSGALVAHSGGVTFTPYNSDTYALVEAKNAKGAKLSGYAGTSVDSFGYALFPSLSAYQMNQVAIDPEGSSLDVEFDNTAQRIAPRAGAVVKVKFNTNKGTPVLIATSFGGENLPFGAEVLDENNTSIGVVNQTGAIYARVKEDKGTLLVKWGNSTDASCKVNYMLAPTKSDAQTSHIQQFTSPCLPVQGPITKGPNTELASAQ</sequence>
<feature type="chain" id="PRO_5045350450" evidence="9">
    <location>
        <begin position="36"/>
        <end position="875"/>
    </location>
</feature>
<reference evidence="12 13" key="1">
    <citation type="submission" date="2021-12" db="EMBL/GenBank/DDBJ databases">
        <title>Complete genome sequence of Phytobacter diazotrophicus TA9734.</title>
        <authorList>
            <person name="Kubota H."/>
            <person name="Nakayama Y."/>
            <person name="Ariyoshi T."/>
        </authorList>
    </citation>
    <scope>NUCLEOTIDE SEQUENCE [LARGE SCALE GENOMIC DNA]</scope>
    <source>
        <strain evidence="12 13">TA9734</strain>
    </source>
</reference>
<accession>A0ABM7VZ59</accession>
<keyword evidence="6 9" id="KW-0732">Signal</keyword>
<dbReference type="InterPro" id="IPR037224">
    <property type="entry name" value="PapC_N_sf"/>
</dbReference>
<evidence type="ECO:0000256" key="9">
    <source>
        <dbReference type="SAM" id="SignalP"/>
    </source>
</evidence>
<dbReference type="InterPro" id="IPR025949">
    <property type="entry name" value="PapC-like_C"/>
</dbReference>
<evidence type="ECO:0000256" key="5">
    <source>
        <dbReference type="ARBA" id="ARBA00022692"/>
    </source>
</evidence>
<dbReference type="Gene3D" id="2.60.40.2610">
    <property type="entry name" value="Outer membrane usher protein FimD, plug domain"/>
    <property type="match status" value="1"/>
</dbReference>
<evidence type="ECO:0000256" key="6">
    <source>
        <dbReference type="ARBA" id="ARBA00022729"/>
    </source>
</evidence>
<evidence type="ECO:0000256" key="1">
    <source>
        <dbReference type="ARBA" id="ARBA00004571"/>
    </source>
</evidence>
<protein>
    <submittedName>
        <fullName evidence="12">Outer membrane usher protein</fullName>
    </submittedName>
</protein>
<feature type="domain" description="PapC-like C-terminal" evidence="10">
    <location>
        <begin position="781"/>
        <end position="837"/>
    </location>
</feature>
<dbReference type="RefSeq" id="WP_125125153.1">
    <property type="nucleotide sequence ID" value="NZ_AP025334.1"/>
</dbReference>
<keyword evidence="13" id="KW-1185">Reference proteome</keyword>
<dbReference type="Pfam" id="PF13954">
    <property type="entry name" value="PapC_N"/>
    <property type="match status" value="1"/>
</dbReference>
<keyword evidence="7" id="KW-0472">Membrane</keyword>
<feature type="signal peptide" evidence="9">
    <location>
        <begin position="1"/>
        <end position="35"/>
    </location>
</feature>
<name>A0ABM7VZ59_9ENTR</name>
<organism evidence="12 13">
    <name type="scientific">Phytobacter diazotrophicus</name>
    <dbReference type="NCBI Taxonomy" id="395631"/>
    <lineage>
        <taxon>Bacteria</taxon>
        <taxon>Pseudomonadati</taxon>
        <taxon>Pseudomonadota</taxon>
        <taxon>Gammaproteobacteria</taxon>
        <taxon>Enterobacterales</taxon>
        <taxon>Enterobacteriaceae</taxon>
        <taxon>Phytobacter</taxon>
    </lineage>
</organism>
<evidence type="ECO:0000259" key="11">
    <source>
        <dbReference type="Pfam" id="PF13954"/>
    </source>
</evidence>
<keyword evidence="5" id="KW-0812">Transmembrane</keyword>
<dbReference type="SUPFAM" id="SSF141729">
    <property type="entry name" value="FimD N-terminal domain-like"/>
    <property type="match status" value="1"/>
</dbReference>
<dbReference type="Gene3D" id="2.60.40.2070">
    <property type="match status" value="1"/>
</dbReference>
<dbReference type="Pfam" id="PF00577">
    <property type="entry name" value="Usher"/>
    <property type="match status" value="1"/>
</dbReference>